<keyword evidence="3" id="KW-1185">Reference proteome</keyword>
<feature type="compositionally biased region" description="Basic residues" evidence="1">
    <location>
        <begin position="100"/>
        <end position="120"/>
    </location>
</feature>
<protein>
    <submittedName>
        <fullName evidence="2">Uncharacterized protein</fullName>
    </submittedName>
</protein>
<feature type="region of interest" description="Disordered" evidence="1">
    <location>
        <begin position="100"/>
        <end position="182"/>
    </location>
</feature>
<dbReference type="EMBL" id="CP036268">
    <property type="protein sequence ID" value="QDT39754.1"/>
    <property type="molecule type" value="Genomic_DNA"/>
</dbReference>
<dbReference type="OrthoDB" id="6630498at2"/>
<dbReference type="AlphaFoldDB" id="A0A517R781"/>
<reference evidence="2 3" key="1">
    <citation type="submission" date="2019-02" db="EMBL/GenBank/DDBJ databases">
        <title>Deep-cultivation of Planctomycetes and their phenomic and genomic characterization uncovers novel biology.</title>
        <authorList>
            <person name="Wiegand S."/>
            <person name="Jogler M."/>
            <person name="Boedeker C."/>
            <person name="Pinto D."/>
            <person name="Vollmers J."/>
            <person name="Rivas-Marin E."/>
            <person name="Kohn T."/>
            <person name="Peeters S.H."/>
            <person name="Heuer A."/>
            <person name="Rast P."/>
            <person name="Oberbeckmann S."/>
            <person name="Bunk B."/>
            <person name="Jeske O."/>
            <person name="Meyerdierks A."/>
            <person name="Storesund J.E."/>
            <person name="Kallscheuer N."/>
            <person name="Luecker S."/>
            <person name="Lage O.M."/>
            <person name="Pohl T."/>
            <person name="Merkel B.J."/>
            <person name="Hornburger P."/>
            <person name="Mueller R.-W."/>
            <person name="Bruemmer F."/>
            <person name="Labrenz M."/>
            <person name="Spormann A.M."/>
            <person name="Op den Camp H."/>
            <person name="Overmann J."/>
            <person name="Amann R."/>
            <person name="Jetten M.S.M."/>
            <person name="Mascher T."/>
            <person name="Medema M.H."/>
            <person name="Devos D.P."/>
            <person name="Kaster A.-K."/>
            <person name="Ovreas L."/>
            <person name="Rohde M."/>
            <person name="Galperin M.Y."/>
            <person name="Jogler C."/>
        </authorList>
    </citation>
    <scope>NUCLEOTIDE SEQUENCE [LARGE SCALE GENOMIC DNA]</scope>
    <source>
        <strain evidence="2 3">Pan189</strain>
    </source>
</reference>
<name>A0A517R781_9PLAN</name>
<dbReference type="KEGG" id="svp:Pan189_41630"/>
<dbReference type="Proteomes" id="UP000317318">
    <property type="component" value="Chromosome"/>
</dbReference>
<sequence>MAVEWIMMRKELPADPDVIAMSTRLDVEEDLIVGKLHRFWSWADSHSETGNALSVTPKWIDRHVHLDGFADAMIAVGWLAAEGDGAVTIPNFERFLGTSSKKRAKSNRRVAQHREKKRNRNGAGNGGVTGGALPEALPDKKREYNPPNPPGGASDLGKEGGGSASPRPGSSSAPSPLTPEILADPRRLDRWLAEAPERGGPWPLAGERSDHRRLAHALALRVTEAKSIADLPPPLDRKLRDDEPPLDAVRWFRLALRRGSFAKVTTSEIVRQAHAIVAEIDGQALPAGESLEARGEGHQS</sequence>
<gene>
    <name evidence="2" type="ORF">Pan189_41630</name>
</gene>
<evidence type="ECO:0000313" key="2">
    <source>
        <dbReference type="EMBL" id="QDT39754.1"/>
    </source>
</evidence>
<evidence type="ECO:0000313" key="3">
    <source>
        <dbReference type="Proteomes" id="UP000317318"/>
    </source>
</evidence>
<evidence type="ECO:0000256" key="1">
    <source>
        <dbReference type="SAM" id="MobiDB-lite"/>
    </source>
</evidence>
<feature type="compositionally biased region" description="Low complexity" evidence="1">
    <location>
        <begin position="164"/>
        <end position="175"/>
    </location>
</feature>
<accession>A0A517R781</accession>
<dbReference type="RefSeq" id="WP_145365872.1">
    <property type="nucleotide sequence ID" value="NZ_CP036268.1"/>
</dbReference>
<organism evidence="2 3">
    <name type="scientific">Stratiformator vulcanicus</name>
    <dbReference type="NCBI Taxonomy" id="2527980"/>
    <lineage>
        <taxon>Bacteria</taxon>
        <taxon>Pseudomonadati</taxon>
        <taxon>Planctomycetota</taxon>
        <taxon>Planctomycetia</taxon>
        <taxon>Planctomycetales</taxon>
        <taxon>Planctomycetaceae</taxon>
        <taxon>Stratiformator</taxon>
    </lineage>
</organism>
<proteinExistence type="predicted"/>